<sequence length="290" mass="31967">MAPPRPNSPATGNGFLASRTYASDYIGLAILLSSYILIQFFVEPFHRMFSLNDLRISFPYAEVERVPLTHDFIYALFLPLILICLSNLLSSASSHKHHVTLLGLAISLILTSLLTDIIKNAVGRPHISVCTETGHHKLHDGWRSFPSGHSSFSFAGLGYLSLFLAGQTRIFAHGPGSIAEHTEKVVRGDLLKALFCLAPLVGATMIAISRCQDYRHDVYDVTIGGLLGWTVAYWSYRRYWPRLSSAKCDEPYAGPPGAAEDGPGYGRLRDEEEGAGGRNVGYELRQLNSR</sequence>
<evidence type="ECO:0000256" key="3">
    <source>
        <dbReference type="ARBA" id="ARBA00022692"/>
    </source>
</evidence>
<proteinExistence type="inferred from homology"/>
<keyword evidence="4 7" id="KW-1133">Transmembrane helix</keyword>
<dbReference type="InterPro" id="IPR000326">
    <property type="entry name" value="PAP2/HPO"/>
</dbReference>
<keyword evidence="10" id="KW-1185">Reference proteome</keyword>
<evidence type="ECO:0000256" key="4">
    <source>
        <dbReference type="ARBA" id="ARBA00022989"/>
    </source>
</evidence>
<comment type="caution">
    <text evidence="9">The sequence shown here is derived from an EMBL/GenBank/DDBJ whole genome shotgun (WGS) entry which is preliminary data.</text>
</comment>
<dbReference type="SMART" id="SM00014">
    <property type="entry name" value="acidPPc"/>
    <property type="match status" value="1"/>
</dbReference>
<organism evidence="9 10">
    <name type="scientific">Podospora pseudoanserina</name>
    <dbReference type="NCBI Taxonomy" id="2609844"/>
    <lineage>
        <taxon>Eukaryota</taxon>
        <taxon>Fungi</taxon>
        <taxon>Dikarya</taxon>
        <taxon>Ascomycota</taxon>
        <taxon>Pezizomycotina</taxon>
        <taxon>Sordariomycetes</taxon>
        <taxon>Sordariomycetidae</taxon>
        <taxon>Sordariales</taxon>
        <taxon>Podosporaceae</taxon>
        <taxon>Podospora</taxon>
    </lineage>
</organism>
<comment type="subcellular location">
    <subcellularLocation>
        <location evidence="1">Membrane</location>
        <topology evidence="1">Multi-pass membrane protein</topology>
    </subcellularLocation>
</comment>
<reference evidence="9 10" key="1">
    <citation type="journal article" date="2023" name="bioRxiv">
        <title>High-quality genome assemblies of four members of thePodospora anserinaspecies complex.</title>
        <authorList>
            <person name="Ament-Velasquez S.L."/>
            <person name="Vogan A.A."/>
            <person name="Wallerman O."/>
            <person name="Hartmann F."/>
            <person name="Gautier V."/>
            <person name="Silar P."/>
            <person name="Giraud T."/>
            <person name="Johannesson H."/>
        </authorList>
    </citation>
    <scope>NUCLEOTIDE SEQUENCE [LARGE SCALE GENOMIC DNA]</scope>
    <source>
        <strain evidence="9 10">CBS 124.78</strain>
    </source>
</reference>
<feature type="domain" description="Phosphatidic acid phosphatase type 2/haloperoxidase" evidence="8">
    <location>
        <begin position="102"/>
        <end position="236"/>
    </location>
</feature>
<dbReference type="Proteomes" id="UP001323617">
    <property type="component" value="Unassembled WGS sequence"/>
</dbReference>
<gene>
    <name evidence="9" type="ORF">QC764_0070970</name>
</gene>
<keyword evidence="5 7" id="KW-0472">Membrane</keyword>
<feature type="transmembrane region" description="Helical" evidence="7">
    <location>
        <begin position="152"/>
        <end position="172"/>
    </location>
</feature>
<dbReference type="Gene3D" id="1.20.144.10">
    <property type="entry name" value="Phosphatidic acid phosphatase type 2/haloperoxidase"/>
    <property type="match status" value="1"/>
</dbReference>
<dbReference type="Pfam" id="PF01569">
    <property type="entry name" value="PAP2"/>
    <property type="match status" value="1"/>
</dbReference>
<protein>
    <recommendedName>
        <fullName evidence="8">Phosphatidic acid phosphatase type 2/haloperoxidase domain-containing protein</fullName>
    </recommendedName>
</protein>
<feature type="region of interest" description="Disordered" evidence="6">
    <location>
        <begin position="251"/>
        <end position="281"/>
    </location>
</feature>
<dbReference type="PANTHER" id="PTHR10165:SF35">
    <property type="entry name" value="RE23632P"/>
    <property type="match status" value="1"/>
</dbReference>
<evidence type="ECO:0000256" key="6">
    <source>
        <dbReference type="SAM" id="MobiDB-lite"/>
    </source>
</evidence>
<comment type="similarity">
    <text evidence="2">Belongs to the PA-phosphatase related phosphoesterase family.</text>
</comment>
<accession>A0ABR0IBC1</accession>
<evidence type="ECO:0000256" key="1">
    <source>
        <dbReference type="ARBA" id="ARBA00004141"/>
    </source>
</evidence>
<feature type="compositionally biased region" description="Low complexity" evidence="6">
    <location>
        <begin position="251"/>
        <end position="262"/>
    </location>
</feature>
<dbReference type="PANTHER" id="PTHR10165">
    <property type="entry name" value="LIPID PHOSPHATE PHOSPHATASE"/>
    <property type="match status" value="1"/>
</dbReference>
<evidence type="ECO:0000256" key="2">
    <source>
        <dbReference type="ARBA" id="ARBA00008816"/>
    </source>
</evidence>
<feature type="transmembrane region" description="Helical" evidence="7">
    <location>
        <begin position="101"/>
        <end position="118"/>
    </location>
</feature>
<evidence type="ECO:0000259" key="8">
    <source>
        <dbReference type="SMART" id="SM00014"/>
    </source>
</evidence>
<dbReference type="RefSeq" id="XP_062800922.1">
    <property type="nucleotide sequence ID" value="XM_062940645.1"/>
</dbReference>
<name>A0ABR0IBC1_9PEZI</name>
<keyword evidence="3 7" id="KW-0812">Transmembrane</keyword>
<feature type="transmembrane region" description="Helical" evidence="7">
    <location>
        <begin position="193"/>
        <end position="212"/>
    </location>
</feature>
<evidence type="ECO:0000313" key="10">
    <source>
        <dbReference type="Proteomes" id="UP001323617"/>
    </source>
</evidence>
<feature type="transmembrane region" description="Helical" evidence="7">
    <location>
        <begin position="21"/>
        <end position="42"/>
    </location>
</feature>
<dbReference type="CDD" id="cd03390">
    <property type="entry name" value="PAP2_containing_1_like"/>
    <property type="match status" value="1"/>
</dbReference>
<dbReference type="InterPro" id="IPR036938">
    <property type="entry name" value="PAP2/HPO_sf"/>
</dbReference>
<feature type="transmembrane region" description="Helical" evidence="7">
    <location>
        <begin position="218"/>
        <end position="236"/>
    </location>
</feature>
<feature type="transmembrane region" description="Helical" evidence="7">
    <location>
        <begin position="72"/>
        <end position="89"/>
    </location>
</feature>
<dbReference type="GeneID" id="87961290"/>
<dbReference type="EMBL" id="JAFFHC010000004">
    <property type="protein sequence ID" value="KAK4677452.1"/>
    <property type="molecule type" value="Genomic_DNA"/>
</dbReference>
<dbReference type="InterPro" id="IPR043216">
    <property type="entry name" value="PAP-like"/>
</dbReference>
<dbReference type="SUPFAM" id="SSF48317">
    <property type="entry name" value="Acid phosphatase/Vanadium-dependent haloperoxidase"/>
    <property type="match status" value="1"/>
</dbReference>
<evidence type="ECO:0000256" key="7">
    <source>
        <dbReference type="SAM" id="Phobius"/>
    </source>
</evidence>
<evidence type="ECO:0000313" key="9">
    <source>
        <dbReference type="EMBL" id="KAK4677452.1"/>
    </source>
</evidence>
<evidence type="ECO:0000256" key="5">
    <source>
        <dbReference type="ARBA" id="ARBA00023136"/>
    </source>
</evidence>